<dbReference type="SUPFAM" id="SSF52540">
    <property type="entry name" value="P-loop containing nucleoside triphosphate hydrolases"/>
    <property type="match status" value="1"/>
</dbReference>
<dbReference type="Proteomes" id="UP000809431">
    <property type="component" value="Unassembled WGS sequence"/>
</dbReference>
<evidence type="ECO:0000259" key="2">
    <source>
        <dbReference type="Pfam" id="PF02463"/>
    </source>
</evidence>
<keyword evidence="4" id="KW-1185">Reference proteome</keyword>
<dbReference type="Pfam" id="PF02463">
    <property type="entry name" value="SMC_N"/>
    <property type="match status" value="1"/>
</dbReference>
<feature type="coiled-coil region" evidence="1">
    <location>
        <begin position="644"/>
        <end position="682"/>
    </location>
</feature>
<dbReference type="InterPro" id="IPR027417">
    <property type="entry name" value="P-loop_NTPase"/>
</dbReference>
<feature type="coiled-coil region" evidence="1">
    <location>
        <begin position="319"/>
        <end position="382"/>
    </location>
</feature>
<name>A0ABS2BPL7_9NEIS</name>
<proteinExistence type="predicted"/>
<dbReference type="Gene3D" id="3.40.50.300">
    <property type="entry name" value="P-loop containing nucleotide triphosphate hydrolases"/>
    <property type="match status" value="2"/>
</dbReference>
<organism evidence="3 4">
    <name type="scientific">Jeongeupia naejangsanensis</name>
    <dbReference type="NCBI Taxonomy" id="613195"/>
    <lineage>
        <taxon>Bacteria</taxon>
        <taxon>Pseudomonadati</taxon>
        <taxon>Pseudomonadota</taxon>
        <taxon>Betaproteobacteria</taxon>
        <taxon>Neisseriales</taxon>
        <taxon>Chitinibacteraceae</taxon>
        <taxon>Jeongeupia</taxon>
    </lineage>
</organism>
<dbReference type="PANTHER" id="PTHR32182">
    <property type="entry name" value="DNA REPLICATION AND REPAIR PROTEIN RECF"/>
    <property type="match status" value="1"/>
</dbReference>
<dbReference type="InterPro" id="IPR003395">
    <property type="entry name" value="RecF/RecN/SMC_N"/>
</dbReference>
<evidence type="ECO:0000256" key="1">
    <source>
        <dbReference type="SAM" id="Coils"/>
    </source>
</evidence>
<reference evidence="3 4" key="1">
    <citation type="submission" date="2021-01" db="EMBL/GenBank/DDBJ databases">
        <title>Draft Genome Sequence and Polyhydroxyalkanoate Biosynthetic Potential of Jeongeupia naejangsanensis Type Strain DSM 24253.</title>
        <authorList>
            <person name="Turrini P."/>
            <person name="Artuso I."/>
            <person name="Lugli G.A."/>
            <person name="Frangipani E."/>
            <person name="Ventura M."/>
            <person name="Visca P."/>
        </authorList>
    </citation>
    <scope>NUCLEOTIDE SEQUENCE [LARGE SCALE GENOMIC DNA]</scope>
    <source>
        <strain evidence="3 4">DSM 24253</strain>
    </source>
</reference>
<keyword evidence="1" id="KW-0175">Coiled coil</keyword>
<dbReference type="RefSeq" id="WP_203539590.1">
    <property type="nucleotide sequence ID" value="NZ_JAESND010000010.1"/>
</dbReference>
<feature type="coiled-coil region" evidence="1">
    <location>
        <begin position="192"/>
        <end position="219"/>
    </location>
</feature>
<protein>
    <submittedName>
        <fullName evidence="3">AAA family ATPase</fullName>
    </submittedName>
</protein>
<evidence type="ECO:0000313" key="3">
    <source>
        <dbReference type="EMBL" id="MBM3117365.1"/>
    </source>
</evidence>
<sequence length="940" mass="106505">MFQIRELEMVHWDFWQAIKVPLDAQIVTVVGPNGSGKTTLLDALRTMLALKCSGRRDYKRYVRNNKENVAWLRGVVSNPRRESGLFPTLFFPATSDEITLFCRIKKQGGDWVRQYAIAEGRIELQPGTESLLNWIGVNEYRRRLEAAGLTPAIAEVLALEQGDTDKLCEYSPKSLLDLVFQVFGDKQVLDHYHEAKLRLSEAEDELGKMEQQSSQLGLDVERLKLRANNHLEWRTMQDNAIRLESRVMPALRYVEQWGALRGNVDDWRGARRVLRERQQALAALDVGYRELETSLAGSRDGEKAAQAENDAAYAEFQAARDAARDTEKLLQEADRLRRLAEAEDGADAVKLNDRLAVLKDDEAALRQSLRQARAERDELNDTQSALQSGRAPMLPDFVRNMRAALDEAGVGHQLLTEIVEVRDPAWQEAVEAMLAPSRHIILLNKAGDRQRAWELGQKLRYRHFIVPDREPVPRARTGSMLEVVDFNADVPDWLANLLNRTQRANSVAHGQTLDGDWITRDAFHKERRGARDISVRSGDYAFGEGARQSRRNETGRRLRELNEQMLADEGKLVALTRQITEIQQALMGMQAVVQLAARQDEFAAAAARFHDEQTRLQEAGARLAAAQSAWQGLRDGREESRISFETQRRQREALEAQIAELSAQLARQRDDIKRQIRSLRAARTQLPAEYVAAEHLRRLAAQYDSVRDVQREIDRIRFALDNQDWETDDTVLARRDKLAADYAGIERDTDQHRRDVARTRELTDDARAAYINKLRATVRAYGRNVKRLGELAGIDVELDTPHLENDDTVLAQAGLTARFNFDQKGMMGLNDGEASGGQQVMKSLILLIGLMMDDANTSGFVFIDEPFAHLDIFNIDRVGGFLKATQAQYLITTPLTHNTNVYGPSELTLTTRKKQPGQTWAPLIMQTRRRVGERATETGV</sequence>
<accession>A0ABS2BPL7</accession>
<comment type="caution">
    <text evidence="3">The sequence shown here is derived from an EMBL/GenBank/DDBJ whole genome shotgun (WGS) entry which is preliminary data.</text>
</comment>
<dbReference type="EMBL" id="JAESND010000010">
    <property type="protein sequence ID" value="MBM3117365.1"/>
    <property type="molecule type" value="Genomic_DNA"/>
</dbReference>
<dbReference type="PANTHER" id="PTHR32182:SF0">
    <property type="entry name" value="DNA REPLICATION AND REPAIR PROTEIN RECF"/>
    <property type="match status" value="1"/>
</dbReference>
<feature type="domain" description="RecF/RecN/SMC N-terminal" evidence="2">
    <location>
        <begin position="16"/>
        <end position="893"/>
    </location>
</feature>
<evidence type="ECO:0000313" key="4">
    <source>
        <dbReference type="Proteomes" id="UP000809431"/>
    </source>
</evidence>
<gene>
    <name evidence="3" type="ORF">JMJ54_16130</name>
</gene>